<gene>
    <name evidence="2" type="ORF">HPB51_020043</name>
</gene>
<sequence>MTSKRLLTQEEALELYFSLPDDPTSSDSDRDTDEDFAPELAPPDSDEQSSEAEAAESTRKPQKRKATYSRKKRRQKKVPRICDEAEVEEEEVPLVPARPWSPADKRANIQRVQQSPVSSQQKRCQTWPENVEVQTNELDDGSFRAALGDVRFDEYVAVDSNVETCGPLTDSEIVQMVRADSEIVQTPKKHFDTCIPYKTS</sequence>
<reference evidence="2" key="1">
    <citation type="journal article" date="2020" name="Cell">
        <title>Large-Scale Comparative Analyses of Tick Genomes Elucidate Their Genetic Diversity and Vector Capacities.</title>
        <authorList>
            <consortium name="Tick Genome and Microbiome Consortium (TIGMIC)"/>
            <person name="Jia N."/>
            <person name="Wang J."/>
            <person name="Shi W."/>
            <person name="Du L."/>
            <person name="Sun Y."/>
            <person name="Zhan W."/>
            <person name="Jiang J.F."/>
            <person name="Wang Q."/>
            <person name="Zhang B."/>
            <person name="Ji P."/>
            <person name="Bell-Sakyi L."/>
            <person name="Cui X.M."/>
            <person name="Yuan T.T."/>
            <person name="Jiang B.G."/>
            <person name="Yang W.F."/>
            <person name="Lam T.T."/>
            <person name="Chang Q.C."/>
            <person name="Ding S.J."/>
            <person name="Wang X.J."/>
            <person name="Zhu J.G."/>
            <person name="Ruan X.D."/>
            <person name="Zhao L."/>
            <person name="Wei J.T."/>
            <person name="Ye R.Z."/>
            <person name="Que T.C."/>
            <person name="Du C.H."/>
            <person name="Zhou Y.H."/>
            <person name="Cheng J.X."/>
            <person name="Dai P.F."/>
            <person name="Guo W.B."/>
            <person name="Han X.H."/>
            <person name="Huang E.J."/>
            <person name="Li L.F."/>
            <person name="Wei W."/>
            <person name="Gao Y.C."/>
            <person name="Liu J.Z."/>
            <person name="Shao H.Z."/>
            <person name="Wang X."/>
            <person name="Wang C.C."/>
            <person name="Yang T.C."/>
            <person name="Huo Q.B."/>
            <person name="Li W."/>
            <person name="Chen H.Y."/>
            <person name="Chen S.E."/>
            <person name="Zhou L.G."/>
            <person name="Ni X.B."/>
            <person name="Tian J.H."/>
            <person name="Sheng Y."/>
            <person name="Liu T."/>
            <person name="Pan Y.S."/>
            <person name="Xia L.Y."/>
            <person name="Li J."/>
            <person name="Zhao F."/>
            <person name="Cao W.C."/>
        </authorList>
    </citation>
    <scope>NUCLEOTIDE SEQUENCE</scope>
    <source>
        <strain evidence="2">Rmic-2018</strain>
    </source>
</reference>
<dbReference type="AlphaFoldDB" id="A0A9J6DWT6"/>
<keyword evidence="3" id="KW-1185">Reference proteome</keyword>
<name>A0A9J6DWT6_RHIMP</name>
<evidence type="ECO:0000313" key="2">
    <source>
        <dbReference type="EMBL" id="KAH8026337.1"/>
    </source>
</evidence>
<feature type="compositionally biased region" description="Basic residues" evidence="1">
    <location>
        <begin position="60"/>
        <end position="79"/>
    </location>
</feature>
<proteinExistence type="predicted"/>
<comment type="caution">
    <text evidence="2">The sequence shown here is derived from an EMBL/GenBank/DDBJ whole genome shotgun (WGS) entry which is preliminary data.</text>
</comment>
<protein>
    <submittedName>
        <fullName evidence="2">Uncharacterized protein</fullName>
    </submittedName>
</protein>
<feature type="compositionally biased region" description="Acidic residues" evidence="1">
    <location>
        <begin position="44"/>
        <end position="54"/>
    </location>
</feature>
<evidence type="ECO:0000256" key="1">
    <source>
        <dbReference type="SAM" id="MobiDB-lite"/>
    </source>
</evidence>
<feature type="region of interest" description="Disordered" evidence="1">
    <location>
        <begin position="14"/>
        <end position="93"/>
    </location>
</feature>
<accession>A0A9J6DWT6</accession>
<dbReference type="VEuPathDB" id="VectorBase:LOC119187685"/>
<organism evidence="2 3">
    <name type="scientific">Rhipicephalus microplus</name>
    <name type="common">Cattle tick</name>
    <name type="synonym">Boophilus microplus</name>
    <dbReference type="NCBI Taxonomy" id="6941"/>
    <lineage>
        <taxon>Eukaryota</taxon>
        <taxon>Metazoa</taxon>
        <taxon>Ecdysozoa</taxon>
        <taxon>Arthropoda</taxon>
        <taxon>Chelicerata</taxon>
        <taxon>Arachnida</taxon>
        <taxon>Acari</taxon>
        <taxon>Parasitiformes</taxon>
        <taxon>Ixodida</taxon>
        <taxon>Ixodoidea</taxon>
        <taxon>Ixodidae</taxon>
        <taxon>Rhipicephalinae</taxon>
        <taxon>Rhipicephalus</taxon>
        <taxon>Boophilus</taxon>
    </lineage>
</organism>
<evidence type="ECO:0000313" key="3">
    <source>
        <dbReference type="Proteomes" id="UP000821866"/>
    </source>
</evidence>
<reference evidence="2" key="2">
    <citation type="submission" date="2021-09" db="EMBL/GenBank/DDBJ databases">
        <authorList>
            <person name="Jia N."/>
            <person name="Wang J."/>
            <person name="Shi W."/>
            <person name="Du L."/>
            <person name="Sun Y."/>
            <person name="Zhan W."/>
            <person name="Jiang J."/>
            <person name="Wang Q."/>
            <person name="Zhang B."/>
            <person name="Ji P."/>
            <person name="Sakyi L.B."/>
            <person name="Cui X."/>
            <person name="Yuan T."/>
            <person name="Jiang B."/>
            <person name="Yang W."/>
            <person name="Lam T.T.-Y."/>
            <person name="Chang Q."/>
            <person name="Ding S."/>
            <person name="Wang X."/>
            <person name="Zhu J."/>
            <person name="Ruan X."/>
            <person name="Zhao L."/>
            <person name="Wei J."/>
            <person name="Que T."/>
            <person name="Du C."/>
            <person name="Cheng J."/>
            <person name="Dai P."/>
            <person name="Han X."/>
            <person name="Huang E."/>
            <person name="Gao Y."/>
            <person name="Liu J."/>
            <person name="Shao H."/>
            <person name="Ye R."/>
            <person name="Li L."/>
            <person name="Wei W."/>
            <person name="Wang X."/>
            <person name="Wang C."/>
            <person name="Huo Q."/>
            <person name="Li W."/>
            <person name="Guo W."/>
            <person name="Chen H."/>
            <person name="Chen S."/>
            <person name="Zhou L."/>
            <person name="Zhou L."/>
            <person name="Ni X."/>
            <person name="Tian J."/>
            <person name="Zhou Y."/>
            <person name="Sheng Y."/>
            <person name="Liu T."/>
            <person name="Pan Y."/>
            <person name="Xia L."/>
            <person name="Li J."/>
            <person name="Zhao F."/>
            <person name="Cao W."/>
        </authorList>
    </citation>
    <scope>NUCLEOTIDE SEQUENCE</scope>
    <source>
        <strain evidence="2">Rmic-2018</strain>
        <tissue evidence="2">Larvae</tissue>
    </source>
</reference>
<dbReference type="Proteomes" id="UP000821866">
    <property type="component" value="Unassembled WGS sequence"/>
</dbReference>
<dbReference type="EMBL" id="JABSTU010000007">
    <property type="protein sequence ID" value="KAH8026337.1"/>
    <property type="molecule type" value="Genomic_DNA"/>
</dbReference>